<dbReference type="PANTHER" id="PTHR34822">
    <property type="entry name" value="GRPB DOMAIN PROTEIN (AFU_ORTHOLOGUE AFUA_1G01530)"/>
    <property type="match status" value="1"/>
</dbReference>
<accession>A0A841HZ92</accession>
<dbReference type="SUPFAM" id="SSF81301">
    <property type="entry name" value="Nucleotidyltransferase"/>
    <property type="match status" value="1"/>
</dbReference>
<dbReference type="EMBL" id="JACHHG010000007">
    <property type="protein sequence ID" value="MBB6098717.1"/>
    <property type="molecule type" value="Genomic_DNA"/>
</dbReference>
<dbReference type="PANTHER" id="PTHR34822:SF1">
    <property type="entry name" value="GRPB FAMILY PROTEIN"/>
    <property type="match status" value="1"/>
</dbReference>
<reference evidence="1 2" key="1">
    <citation type="submission" date="2020-08" db="EMBL/GenBank/DDBJ databases">
        <title>Genomic Encyclopedia of Type Strains, Phase IV (KMG-IV): sequencing the most valuable type-strain genomes for metagenomic binning, comparative biology and taxonomic classification.</title>
        <authorList>
            <person name="Goeker M."/>
        </authorList>
    </citation>
    <scope>NUCLEOTIDE SEQUENCE [LARGE SCALE GENOMIC DNA]</scope>
    <source>
        <strain evidence="1 2">DSM 21458</strain>
    </source>
</reference>
<sequence>MTQDSAQGIAVVTYDPAWPGLYAGERDRILEAAAGRIVEIEHVGSTAVPGLRAKPIIDVMAAVADLEVAARLAADLEVLGYRMVETGMRGRLFLTRQDLAGGQSYHLHLVERSGWETRKERLMRDELLSDPQAVRAYGELKTQLALLHAHDGLAYTRAKTAFVQSLVDRARAARGLPRVDVWEAD</sequence>
<dbReference type="Pfam" id="PF04229">
    <property type="entry name" value="GrpB"/>
    <property type="match status" value="1"/>
</dbReference>
<keyword evidence="2" id="KW-1185">Reference proteome</keyword>
<comment type="caution">
    <text evidence="1">The sequence shown here is derived from an EMBL/GenBank/DDBJ whole genome shotgun (WGS) entry which is preliminary data.</text>
</comment>
<name>A0A841HZ92_9DEIO</name>
<dbReference type="Gene3D" id="3.30.460.10">
    <property type="entry name" value="Beta Polymerase, domain 2"/>
    <property type="match status" value="1"/>
</dbReference>
<organism evidence="1 2">
    <name type="scientific">Deinobacterium chartae</name>
    <dbReference type="NCBI Taxonomy" id="521158"/>
    <lineage>
        <taxon>Bacteria</taxon>
        <taxon>Thermotogati</taxon>
        <taxon>Deinococcota</taxon>
        <taxon>Deinococci</taxon>
        <taxon>Deinococcales</taxon>
        <taxon>Deinococcaceae</taxon>
        <taxon>Deinobacterium</taxon>
    </lineage>
</organism>
<keyword evidence="1" id="KW-0808">Transferase</keyword>
<dbReference type="InterPro" id="IPR007344">
    <property type="entry name" value="GrpB/CoaE"/>
</dbReference>
<dbReference type="Proteomes" id="UP000569951">
    <property type="component" value="Unassembled WGS sequence"/>
</dbReference>
<dbReference type="InterPro" id="IPR043519">
    <property type="entry name" value="NT_sf"/>
</dbReference>
<evidence type="ECO:0000313" key="2">
    <source>
        <dbReference type="Proteomes" id="UP000569951"/>
    </source>
</evidence>
<dbReference type="RefSeq" id="WP_183987408.1">
    <property type="nucleotide sequence ID" value="NZ_JACHHG010000007.1"/>
</dbReference>
<proteinExistence type="predicted"/>
<dbReference type="GO" id="GO:0016740">
    <property type="term" value="F:transferase activity"/>
    <property type="evidence" value="ECO:0007669"/>
    <property type="project" value="UniProtKB-KW"/>
</dbReference>
<gene>
    <name evidence="1" type="ORF">HNR42_002152</name>
</gene>
<evidence type="ECO:0000313" key="1">
    <source>
        <dbReference type="EMBL" id="MBB6098717.1"/>
    </source>
</evidence>
<protein>
    <submittedName>
        <fullName evidence="1">GrpB-like predicted nucleotidyltransferase (UPF0157 family)</fullName>
    </submittedName>
</protein>
<dbReference type="AlphaFoldDB" id="A0A841HZ92"/>